<proteinExistence type="predicted"/>
<dbReference type="EMBL" id="PIGA01000077">
    <property type="protein sequence ID" value="PTP11454.1"/>
    <property type="molecule type" value="Genomic_DNA"/>
</dbReference>
<name>A0A2T5DWI5_VIBSP</name>
<reference evidence="1 2" key="1">
    <citation type="submission" date="2017-11" db="EMBL/GenBank/DDBJ databases">
        <title>Population delineation of vibrios coincides with oyster pathogenicity.</title>
        <authorList>
            <person name="Bruto M."/>
            <person name="Labreuche Y."/>
            <person name="James A."/>
            <person name="Piel D."/>
            <person name="Chenivesse S."/>
            <person name="Petton B."/>
            <person name="Polz M.F."/>
            <person name="Le Roux F."/>
        </authorList>
    </citation>
    <scope>NUCLEOTIDE SEQUENCE [LARGE SCALE GENOMIC DNA]</scope>
    <source>
        <strain evidence="1 2">1F_55</strain>
    </source>
</reference>
<dbReference type="Proteomes" id="UP000244080">
    <property type="component" value="Unassembled WGS sequence"/>
</dbReference>
<evidence type="ECO:0000313" key="2">
    <source>
        <dbReference type="Proteomes" id="UP000244080"/>
    </source>
</evidence>
<organism evidence="1 2">
    <name type="scientific">Vibrio splendidus</name>
    <dbReference type="NCBI Taxonomy" id="29497"/>
    <lineage>
        <taxon>Bacteria</taxon>
        <taxon>Pseudomonadati</taxon>
        <taxon>Pseudomonadota</taxon>
        <taxon>Gammaproteobacteria</taxon>
        <taxon>Vibrionales</taxon>
        <taxon>Vibrionaceae</taxon>
        <taxon>Vibrio</taxon>
    </lineage>
</organism>
<comment type="caution">
    <text evidence="1">The sequence shown here is derived from an EMBL/GenBank/DDBJ whole genome shotgun (WGS) entry which is preliminary data.</text>
</comment>
<accession>A0A2T5DWI5</accession>
<dbReference type="RefSeq" id="WP_017087016.1">
    <property type="nucleotide sequence ID" value="NZ_CAWNZY010000092.1"/>
</dbReference>
<gene>
    <name evidence="1" type="ORF">CWO36_24745</name>
</gene>
<sequence>MINNYTISPDDPDLNAYEKYIADFHQQLSYLKIGEEPSYENADFFEEAITVEYLPGNDDGYCVFAASLFSEDLLNSYKLDAHLMLQKSYGKKADKTVDSIKNDFLRLEDKPSLIAELKGLSKRCCQLWDYIIYKHLSDPLAKITEDDVSMIIEQSDQIGDELIKLSLCEDMELGGTKALSNGAKYDGLAKAVLQLYEGELPLYAQLFTQVCVNKLGNELVEYDHDIIKVVDLILTHRLALKSDCAAGRKKVRKEMLQLPAEYIYVRLNGNLKADSTKAAYRWLFIKAWAYSYLKINPMSLSDLARVIAKDDRFFYRDSMHLLSYCKSEAERNDLIDKRFLDLKNELSKWNKNEDSEGFINGKLIAMSQRGS</sequence>
<protein>
    <submittedName>
        <fullName evidence="1">Uncharacterized protein</fullName>
    </submittedName>
</protein>
<dbReference type="AlphaFoldDB" id="A0A2T5DWI5"/>
<evidence type="ECO:0000313" key="1">
    <source>
        <dbReference type="EMBL" id="PTP11454.1"/>
    </source>
</evidence>